<feature type="compositionally biased region" description="Basic and acidic residues" evidence="1">
    <location>
        <begin position="377"/>
        <end position="390"/>
    </location>
</feature>
<dbReference type="Proteomes" id="UP000636800">
    <property type="component" value="Unassembled WGS sequence"/>
</dbReference>
<feature type="region of interest" description="Disordered" evidence="1">
    <location>
        <begin position="357"/>
        <end position="412"/>
    </location>
</feature>
<feature type="region of interest" description="Disordered" evidence="1">
    <location>
        <begin position="138"/>
        <end position="157"/>
    </location>
</feature>
<comment type="caution">
    <text evidence="2">The sequence shown here is derived from an EMBL/GenBank/DDBJ whole genome shotgun (WGS) entry which is preliminary data.</text>
</comment>
<name>A0A835RDM2_VANPL</name>
<feature type="compositionally biased region" description="Basic residues" evidence="1">
    <location>
        <begin position="332"/>
        <end position="345"/>
    </location>
</feature>
<evidence type="ECO:0000313" key="3">
    <source>
        <dbReference type="Proteomes" id="UP000636800"/>
    </source>
</evidence>
<feature type="compositionally biased region" description="Basic residues" evidence="1">
    <location>
        <begin position="293"/>
        <end position="305"/>
    </location>
</feature>
<protein>
    <recommendedName>
        <fullName evidence="4">COP1-interacting protein 7</fullName>
    </recommendedName>
</protein>
<dbReference type="AlphaFoldDB" id="A0A835RDM2"/>
<proteinExistence type="predicted"/>
<keyword evidence="3" id="KW-1185">Reference proteome</keyword>
<feature type="region of interest" description="Disordered" evidence="1">
    <location>
        <begin position="280"/>
        <end position="345"/>
    </location>
</feature>
<dbReference type="OrthoDB" id="1431247at2759"/>
<dbReference type="PANTHER" id="PTHR31008">
    <property type="entry name" value="COP1-INTERACTING PROTEIN-RELATED"/>
    <property type="match status" value="1"/>
</dbReference>
<feature type="compositionally biased region" description="Basic and acidic residues" evidence="1">
    <location>
        <begin position="403"/>
        <end position="412"/>
    </location>
</feature>
<accession>A0A835RDM2</accession>
<sequence>MTVSRCDLVIVANGKTEKIASGLLNPFLSHLKTARDQIGKGGYSIKLVPDPAAEAAWFTKDTVERFVRFVSTPEVLERVNTIESEILQIEDAISIQGNGNLGISTVEEHHHAKPIGSSEGSKPVLDPDADKAIVLYKPGSHANTPEPNGSKTNEESSKVQLVRVLESRKKVLQKEQAMAFARAAAAGFDVDNMGDLISFAESFGALRLNSNSLGFNYPDKSLPSEHQATNGQSEYYHGQFQHPSIPQWPIHPQLGPHMFQPYPLQAMPYYQNYPVNGQLFQAPPPTMHDPRSMHQRKGKKKHSRSKVSTSTSGDSSQGTSESESDEEPLRGHGSHQKVGRSGKKKGVVVIRNLNYIAGRGPETTGNGSESAPDPELEEGKDSLSENEERKHKPSSSSKKKDNHSRNMDIASVDRNEVQLPLQEADAGNWQAFQSFLLRAEEKMVNSKLVTFLMVRKNLH</sequence>
<feature type="compositionally biased region" description="Polar residues" evidence="1">
    <location>
        <begin position="141"/>
        <end position="151"/>
    </location>
</feature>
<organism evidence="2 3">
    <name type="scientific">Vanilla planifolia</name>
    <name type="common">Vanilla</name>
    <dbReference type="NCBI Taxonomy" id="51239"/>
    <lineage>
        <taxon>Eukaryota</taxon>
        <taxon>Viridiplantae</taxon>
        <taxon>Streptophyta</taxon>
        <taxon>Embryophyta</taxon>
        <taxon>Tracheophyta</taxon>
        <taxon>Spermatophyta</taxon>
        <taxon>Magnoliopsida</taxon>
        <taxon>Liliopsida</taxon>
        <taxon>Asparagales</taxon>
        <taxon>Orchidaceae</taxon>
        <taxon>Vanilloideae</taxon>
        <taxon>Vanilleae</taxon>
        <taxon>Vanilla</taxon>
    </lineage>
</organism>
<dbReference type="EMBL" id="JADCNL010000004">
    <property type="protein sequence ID" value="KAG0484518.1"/>
    <property type="molecule type" value="Genomic_DNA"/>
</dbReference>
<evidence type="ECO:0000313" key="2">
    <source>
        <dbReference type="EMBL" id="KAG0484518.1"/>
    </source>
</evidence>
<evidence type="ECO:0000256" key="1">
    <source>
        <dbReference type="SAM" id="MobiDB-lite"/>
    </source>
</evidence>
<feature type="compositionally biased region" description="Low complexity" evidence="1">
    <location>
        <begin position="308"/>
        <end position="321"/>
    </location>
</feature>
<dbReference type="PANTHER" id="PTHR31008:SF2">
    <property type="entry name" value="COP1-INTERACTING PROTEIN-LIKE PROTEIN"/>
    <property type="match status" value="1"/>
</dbReference>
<gene>
    <name evidence="2" type="ORF">HPP92_008597</name>
</gene>
<reference evidence="2 3" key="1">
    <citation type="journal article" date="2020" name="Nat. Food">
        <title>A phased Vanilla planifolia genome enables genetic improvement of flavour and production.</title>
        <authorList>
            <person name="Hasing T."/>
            <person name="Tang H."/>
            <person name="Brym M."/>
            <person name="Khazi F."/>
            <person name="Huang T."/>
            <person name="Chambers A.H."/>
        </authorList>
    </citation>
    <scope>NUCLEOTIDE SEQUENCE [LARGE SCALE GENOMIC DNA]</scope>
    <source>
        <tissue evidence="2">Leaf</tissue>
    </source>
</reference>
<evidence type="ECO:0008006" key="4">
    <source>
        <dbReference type="Google" id="ProtNLM"/>
    </source>
</evidence>